<proteinExistence type="predicted"/>
<gene>
    <name evidence="1" type="ORF">MM415A05164_0002</name>
    <name evidence="2" type="ORF">MM415B05519_0012</name>
</gene>
<name>A0A6M3LLL7_9ZZZZ</name>
<evidence type="ECO:0000313" key="2">
    <source>
        <dbReference type="EMBL" id="QJA95249.1"/>
    </source>
</evidence>
<accession>A0A6M3LLL7</accession>
<dbReference type="EMBL" id="MT143298">
    <property type="protein sequence ID" value="QJA95249.1"/>
    <property type="molecule type" value="Genomic_DNA"/>
</dbReference>
<dbReference type="EMBL" id="MT141672">
    <property type="protein sequence ID" value="QJA69036.1"/>
    <property type="molecule type" value="Genomic_DNA"/>
</dbReference>
<organism evidence="2">
    <name type="scientific">viral metagenome</name>
    <dbReference type="NCBI Taxonomy" id="1070528"/>
    <lineage>
        <taxon>unclassified sequences</taxon>
        <taxon>metagenomes</taxon>
        <taxon>organismal metagenomes</taxon>
    </lineage>
</organism>
<dbReference type="AlphaFoldDB" id="A0A6M3LLL7"/>
<evidence type="ECO:0000313" key="1">
    <source>
        <dbReference type="EMBL" id="QJA69036.1"/>
    </source>
</evidence>
<protein>
    <submittedName>
        <fullName evidence="2">Uncharacterized protein</fullName>
    </submittedName>
</protein>
<reference evidence="2" key="1">
    <citation type="submission" date="2020-03" db="EMBL/GenBank/DDBJ databases">
        <title>The deep terrestrial virosphere.</title>
        <authorList>
            <person name="Holmfeldt K."/>
            <person name="Nilsson E."/>
            <person name="Simone D."/>
            <person name="Lopez-Fernandez M."/>
            <person name="Wu X."/>
            <person name="de Brujin I."/>
            <person name="Lundin D."/>
            <person name="Andersson A."/>
            <person name="Bertilsson S."/>
            <person name="Dopson M."/>
        </authorList>
    </citation>
    <scope>NUCLEOTIDE SEQUENCE</scope>
    <source>
        <strain evidence="1">MM415A05164</strain>
        <strain evidence="2">MM415B05519</strain>
    </source>
</reference>
<sequence length="136" mass="16316">MAYKDVLKRKKIQENTKILLILMKEWAEFLNLKEKEAKGISVYIFCRYNNANLVNEHGLYSFMLHKRKIGKKVDVEGPDFREIKKHIRSSVEKMITNPGWRKHINIMSKKYDEWIGKKHLYIHQSKGVKNESRREL</sequence>